<accession>A0ACB6V3V2</accession>
<dbReference type="Proteomes" id="UP000744676">
    <property type="component" value="Unassembled WGS sequence"/>
</dbReference>
<protein>
    <submittedName>
        <fullName evidence="1">Uncharacterized protein</fullName>
    </submittedName>
</protein>
<dbReference type="EMBL" id="QVQA01000073">
    <property type="protein sequence ID" value="KAF5097110.1"/>
    <property type="molecule type" value="Genomic_DNA"/>
</dbReference>
<evidence type="ECO:0000313" key="1">
    <source>
        <dbReference type="EMBL" id="KAF5097110.1"/>
    </source>
</evidence>
<organism evidence="1 2">
    <name type="scientific">Geotrichum galactomycetum</name>
    <dbReference type="NCBI Taxonomy" id="27317"/>
    <lineage>
        <taxon>Eukaryota</taxon>
        <taxon>Fungi</taxon>
        <taxon>Dikarya</taxon>
        <taxon>Ascomycota</taxon>
        <taxon>Saccharomycotina</taxon>
        <taxon>Dipodascomycetes</taxon>
        <taxon>Dipodascales</taxon>
        <taxon>Dipodascaceae</taxon>
        <taxon>Geotrichum</taxon>
    </lineage>
</organism>
<comment type="caution">
    <text evidence="1">The sequence shown here is derived from an EMBL/GenBank/DDBJ whole genome shotgun (WGS) entry which is preliminary data.</text>
</comment>
<proteinExistence type="predicted"/>
<evidence type="ECO:0000313" key="2">
    <source>
        <dbReference type="Proteomes" id="UP000744676"/>
    </source>
</evidence>
<keyword evidence="2" id="KW-1185">Reference proteome</keyword>
<name>A0ACB6V3V2_9ASCO</name>
<gene>
    <name evidence="1" type="ORF">D0Z00_002508</name>
</gene>
<sequence>MLNSTGSVNLLLRINILLEDATLYLHIEDSSKNWPYAIQNYTNHSLTVFQSNPYVDAAGYIDTSIKVDFKPIEYTIPAKSSVPYAWDFPAGIVRELVIKIEDQDRRVQFAEIGTLEPMKLGKTGQEVLDFSVVADGPTQILMITEIEGPLSAYQLAAAIELGTSEAASSSSKKNKKFDEGEVSMIVRVNMEGMGISLINKHMQELCYTTHALNGITSGANSFVEGITSGVSGLALAPVQGASEEGAMGFFKGLGKGLIGLPTKTAIGLLDMASSVSEGVRNTTTLLDAHSISRIRPPRFIARDGIIRPYDHDEAEAQVWLKTANRGQYYNDQYISHIPLACDSHSLNAGKEKVVIITYSRIILLKTSLMTTEWEVRFEELQAVTMERTGLALTLRGGVQGPFVPLRNSTDRKKMYNEIGVAVTEFNKKLR</sequence>
<reference evidence="1 2" key="1">
    <citation type="journal article" date="2020" name="Front. Microbiol.">
        <title>Phenotypic and Genetic Characterization of the Cheese Ripening Yeast Geotrichum candidum.</title>
        <authorList>
            <person name="Perkins V."/>
            <person name="Vignola S."/>
            <person name="Lessard M.H."/>
            <person name="Plante P.L."/>
            <person name="Corbeil J."/>
            <person name="Dugat-Bony E."/>
            <person name="Frenette M."/>
            <person name="Labrie S."/>
        </authorList>
    </citation>
    <scope>NUCLEOTIDE SEQUENCE [LARGE SCALE GENOMIC DNA]</scope>
    <source>
        <strain evidence="1 2">LMA-1147</strain>
    </source>
</reference>